<keyword evidence="11 19" id="KW-0812">Transmembrane</keyword>
<evidence type="ECO:0000256" key="4">
    <source>
        <dbReference type="ARBA" id="ARBA00010027"/>
    </source>
</evidence>
<evidence type="ECO:0000256" key="11">
    <source>
        <dbReference type="ARBA" id="ARBA00022692"/>
    </source>
</evidence>
<dbReference type="GO" id="GO:0005886">
    <property type="term" value="C:plasma membrane"/>
    <property type="evidence" value="ECO:0007669"/>
    <property type="project" value="UniProtKB-SubCell"/>
</dbReference>
<reference evidence="20 21" key="1">
    <citation type="submission" date="2018-06" db="EMBL/GenBank/DDBJ databases">
        <title>Genomic insight into two independent archaeal endosymbiosis events.</title>
        <authorList>
            <person name="Lind A.E."/>
            <person name="Lewis W.H."/>
            <person name="Spang A."/>
            <person name="Guy L."/>
            <person name="Embley M.T."/>
            <person name="Ettema T.J.G."/>
        </authorList>
    </citation>
    <scope>NUCLEOTIDE SEQUENCE [LARGE SCALE GENOMIC DNA]</scope>
    <source>
        <strain evidence="20">NOE</strain>
    </source>
</reference>
<organism evidence="20 21">
    <name type="scientific">Candidatus Methanobinarius endosymbioticus</name>
    <dbReference type="NCBI Taxonomy" id="2006182"/>
    <lineage>
        <taxon>Archaea</taxon>
        <taxon>Methanobacteriati</taxon>
        <taxon>Methanobacteriota</taxon>
        <taxon>Methanomada group</taxon>
        <taxon>Methanobacteria</taxon>
        <taxon>Methanobacteriales</taxon>
        <taxon>Methanobacteriaceae</taxon>
        <taxon>Candidatus Methanobinarius</taxon>
    </lineage>
</organism>
<keyword evidence="12 19" id="KW-1278">Translocase</keyword>
<evidence type="ECO:0000313" key="21">
    <source>
        <dbReference type="Proteomes" id="UP000253099"/>
    </source>
</evidence>
<evidence type="ECO:0000256" key="18">
    <source>
        <dbReference type="ARBA" id="ARBA00044970"/>
    </source>
</evidence>
<dbReference type="GO" id="GO:0019386">
    <property type="term" value="P:methanogenesis, from carbon dioxide"/>
    <property type="evidence" value="ECO:0007669"/>
    <property type="project" value="UniProtKB-UniRule"/>
</dbReference>
<evidence type="ECO:0000256" key="8">
    <source>
        <dbReference type="ARBA" id="ARBA00022563"/>
    </source>
</evidence>
<feature type="transmembrane region" description="Helical" evidence="19">
    <location>
        <begin position="84"/>
        <end position="107"/>
    </location>
</feature>
<dbReference type="InterPro" id="IPR008690">
    <property type="entry name" value="MtrB_MeTrfase"/>
</dbReference>
<evidence type="ECO:0000256" key="16">
    <source>
        <dbReference type="ARBA" id="ARBA00029818"/>
    </source>
</evidence>
<comment type="subunit">
    <text evidence="5 19">The complex is composed of 8 subunits; MtrA, MtrB, MtrC, MtrD, MtrE, MtrF, MtrG and MtrH.</text>
</comment>
<keyword evidence="13 19" id="KW-1133">Transmembrane helix</keyword>
<dbReference type="Pfam" id="PF05440">
    <property type="entry name" value="MtrB"/>
    <property type="match status" value="1"/>
</dbReference>
<evidence type="ECO:0000256" key="14">
    <source>
        <dbReference type="ARBA" id="ARBA00022994"/>
    </source>
</evidence>
<evidence type="ECO:0000256" key="3">
    <source>
        <dbReference type="ARBA" id="ARBA00004839"/>
    </source>
</evidence>
<dbReference type="EC" id="7.2.1.4" evidence="18 19"/>
<comment type="subcellular location">
    <subcellularLocation>
        <location evidence="2 19">Cell membrane</location>
        <topology evidence="2 19">Single-pass membrane protein</topology>
    </subcellularLocation>
</comment>
<dbReference type="Proteomes" id="UP000253099">
    <property type="component" value="Unassembled WGS sequence"/>
</dbReference>
<evidence type="ECO:0000256" key="17">
    <source>
        <dbReference type="ARBA" id="ARBA00044880"/>
    </source>
</evidence>
<keyword evidence="21" id="KW-1185">Reference proteome</keyword>
<evidence type="ECO:0000256" key="7">
    <source>
        <dbReference type="ARBA" id="ARBA00022475"/>
    </source>
</evidence>
<evidence type="ECO:0000256" key="1">
    <source>
        <dbReference type="ARBA" id="ARBA00002533"/>
    </source>
</evidence>
<keyword evidence="14 19" id="KW-0484">Methanogenesis</keyword>
<dbReference type="PIRSF" id="PIRSF005518">
    <property type="entry name" value="MtrB"/>
    <property type="match status" value="1"/>
</dbReference>
<sequence>MEMLPLIKVVPEYNITLDPSTGMIGAALGREVIVLSMDDVNDEITKLEVAANDLMTSLDPNTVSDGAYPGREGTYATAGMLTNMVYGFLIGLFVLIAAIPLLVNLGVL</sequence>
<dbReference type="GO" id="GO:0006730">
    <property type="term" value="P:one-carbon metabolic process"/>
    <property type="evidence" value="ECO:0007669"/>
    <property type="project" value="UniProtKB-UniRule"/>
</dbReference>
<keyword evidence="7 19" id="KW-1003">Cell membrane</keyword>
<dbReference type="HAMAP" id="MF_01094">
    <property type="entry name" value="MtrB"/>
    <property type="match status" value="1"/>
</dbReference>
<dbReference type="GO" id="GO:0032259">
    <property type="term" value="P:methylation"/>
    <property type="evidence" value="ECO:0007669"/>
    <property type="project" value="UniProtKB-KW"/>
</dbReference>
<comment type="similarity">
    <text evidence="4 19">Belongs to the MtrB family.</text>
</comment>
<evidence type="ECO:0000313" key="20">
    <source>
        <dbReference type="EMBL" id="RBQ22379.1"/>
    </source>
</evidence>
<comment type="caution">
    <text evidence="20">The sequence shown here is derived from an EMBL/GenBank/DDBJ whole genome shotgun (WGS) entry which is preliminary data.</text>
</comment>
<dbReference type="AlphaFoldDB" id="A0A366M9Z5"/>
<accession>A0A366M9Z5</accession>
<proteinExistence type="inferred from homology"/>
<evidence type="ECO:0000256" key="6">
    <source>
        <dbReference type="ARBA" id="ARBA00015127"/>
    </source>
</evidence>
<evidence type="ECO:0000256" key="10">
    <source>
        <dbReference type="ARBA" id="ARBA00022679"/>
    </source>
</evidence>
<dbReference type="NCBIfam" id="NF002129">
    <property type="entry name" value="PRK00965.1"/>
    <property type="match status" value="1"/>
</dbReference>
<evidence type="ECO:0000256" key="2">
    <source>
        <dbReference type="ARBA" id="ARBA00004162"/>
    </source>
</evidence>
<evidence type="ECO:0000256" key="5">
    <source>
        <dbReference type="ARBA" id="ARBA00011616"/>
    </source>
</evidence>
<dbReference type="EMBL" id="NIZT01000070">
    <property type="protein sequence ID" value="RBQ22379.1"/>
    <property type="molecule type" value="Genomic_DNA"/>
</dbReference>
<comment type="function">
    <text evidence="1 19">Part of a complex that catalyzes the formation of methyl-coenzyme M and tetrahydromethanopterin from coenzyme M and methyl-tetrahydromethanopterin. This is an energy-conserving, sodium-ion translocating step.</text>
</comment>
<evidence type="ECO:0000256" key="13">
    <source>
        <dbReference type="ARBA" id="ARBA00022989"/>
    </source>
</evidence>
<keyword evidence="9 19" id="KW-0489">Methyltransferase</keyword>
<dbReference type="UniPathway" id="UPA00640">
    <property type="reaction ID" value="UER00698"/>
</dbReference>
<keyword evidence="8 19" id="KW-0554">One-carbon metabolism</keyword>
<dbReference type="NCBIfam" id="TIGR04166">
    <property type="entry name" value="methano_MtrB"/>
    <property type="match status" value="1"/>
</dbReference>
<protein>
    <recommendedName>
        <fullName evidence="6 19">Tetrahydromethanopterin S-methyltransferase subunit B</fullName>
        <ecNumber evidence="18 19">7.2.1.4</ecNumber>
    </recommendedName>
    <alternativeName>
        <fullName evidence="16 19">N5-methyltetrahydromethanopterin--coenzyme M methyltransferase subunit B</fullName>
    </alternativeName>
</protein>
<evidence type="ECO:0000256" key="15">
    <source>
        <dbReference type="ARBA" id="ARBA00023136"/>
    </source>
</evidence>
<name>A0A366M9Z5_9EURY</name>
<evidence type="ECO:0000256" key="19">
    <source>
        <dbReference type="HAMAP-Rule" id="MF_01094"/>
    </source>
</evidence>
<comment type="pathway">
    <text evidence="3 19">One-carbon metabolism; methanogenesis from CO(2); methyl-coenzyme M from 5,10-methylene-5,6,7,8-tetrahydromethanopterin: step 2/2.</text>
</comment>
<gene>
    <name evidence="19 20" type="primary">mtrB</name>
    <name evidence="20" type="ORF">ALNOE001_21240</name>
</gene>
<evidence type="ECO:0000256" key="12">
    <source>
        <dbReference type="ARBA" id="ARBA00022967"/>
    </source>
</evidence>
<keyword evidence="10 19" id="KW-0808">Transferase</keyword>
<keyword evidence="15 19" id="KW-0472">Membrane</keyword>
<dbReference type="GO" id="GO:0030269">
    <property type="term" value="F:tetrahydromethanopterin S-methyltransferase activity"/>
    <property type="evidence" value="ECO:0007669"/>
    <property type="project" value="UniProtKB-UniRule"/>
</dbReference>
<comment type="catalytic activity">
    <reaction evidence="17 19">
        <text>5-methyl-5,6,7,8-tetrahydromethanopterin + coenzyme M + 2 Na(+)(in) = 5,6,7,8-tetrahydromethanopterin + methyl-coenzyme M + 2 Na(+)(out)</text>
        <dbReference type="Rhea" id="RHEA:53492"/>
        <dbReference type="ChEBI" id="CHEBI:29101"/>
        <dbReference type="ChEBI" id="CHEBI:58103"/>
        <dbReference type="ChEBI" id="CHEBI:58116"/>
        <dbReference type="ChEBI" id="CHEBI:58286"/>
        <dbReference type="ChEBI" id="CHEBI:58319"/>
        <dbReference type="EC" id="7.2.1.4"/>
    </reaction>
</comment>
<evidence type="ECO:0000256" key="9">
    <source>
        <dbReference type="ARBA" id="ARBA00022603"/>
    </source>
</evidence>